<accession>C1GIY0</accession>
<dbReference type="Proteomes" id="UP000001628">
    <property type="component" value="Unassembled WGS sequence"/>
</dbReference>
<reference evidence="2 3" key="1">
    <citation type="journal article" date="2011" name="PLoS Genet.">
        <title>Comparative genomic analysis of human fungal pathogens causing paracoccidioidomycosis.</title>
        <authorList>
            <person name="Desjardins C.A."/>
            <person name="Champion M.D."/>
            <person name="Holder J.W."/>
            <person name="Muszewska A."/>
            <person name="Goldberg J."/>
            <person name="Bailao A.M."/>
            <person name="Brigido M.M."/>
            <person name="Ferreira M.E."/>
            <person name="Garcia A.M."/>
            <person name="Grynberg M."/>
            <person name="Gujja S."/>
            <person name="Heiman D.I."/>
            <person name="Henn M.R."/>
            <person name="Kodira C.D."/>
            <person name="Leon-Narvaez H."/>
            <person name="Longo L.V."/>
            <person name="Ma L.J."/>
            <person name="Malavazi I."/>
            <person name="Matsuo A.L."/>
            <person name="Morais F.V."/>
            <person name="Pereira M."/>
            <person name="Rodriguez-Brito S."/>
            <person name="Sakthikumar S."/>
            <person name="Salem-Izacc S.M."/>
            <person name="Sykes S.M."/>
            <person name="Teixeira M.M."/>
            <person name="Vallejo M.C."/>
            <person name="Walter M.E."/>
            <person name="Yandava C."/>
            <person name="Young S."/>
            <person name="Zeng Q."/>
            <person name="Zucker J."/>
            <person name="Felipe M.S."/>
            <person name="Goldman G.H."/>
            <person name="Haas B.J."/>
            <person name="McEwen J.G."/>
            <person name="Nino-Vega G."/>
            <person name="Puccia R."/>
            <person name="San-Blas G."/>
            <person name="Soares C.M."/>
            <person name="Birren B.W."/>
            <person name="Cuomo C.A."/>
        </authorList>
    </citation>
    <scope>NUCLEOTIDE SEQUENCE [LARGE SCALE GENOMIC DNA]</scope>
    <source>
        <strain evidence="2 3">Pb18</strain>
    </source>
</reference>
<dbReference type="EMBL" id="KN275966">
    <property type="protein sequence ID" value="EEH42396.2"/>
    <property type="molecule type" value="Genomic_DNA"/>
</dbReference>
<dbReference type="GeneID" id="22585757"/>
<dbReference type="AlphaFoldDB" id="C1GIY0"/>
<name>C1GIY0_PARBD</name>
<keyword evidence="3" id="KW-1185">Reference proteome</keyword>
<dbReference type="KEGG" id="pbn:PADG_07216"/>
<dbReference type="OrthoDB" id="4184601at2759"/>
<dbReference type="OMA" id="DILHELC"/>
<evidence type="ECO:0000256" key="1">
    <source>
        <dbReference type="SAM" id="MobiDB-lite"/>
    </source>
</evidence>
<proteinExistence type="predicted"/>
<feature type="region of interest" description="Disordered" evidence="1">
    <location>
        <begin position="1"/>
        <end position="24"/>
    </location>
</feature>
<gene>
    <name evidence="2" type="ORF">PADG_07216</name>
</gene>
<sequence length="267" mass="31338">MGLPTPPSESPSDPFPEPSRNGYPKSLAIGRNRSDLLHGLLDSSLQQALEVHEGLTRPDLSEYRNSCLWQQDFWSEDAIKLPTLTHCSAVEKYCHVFRYVNMLIARSSDQELRLCSSRMLLYLSYETLTQKWRRDLRSGNLENPKQHHASTLTTDYLLRYMYPETWDSMDVVAKKSLRRKLQDEKRQDSRWWRASRKRIKPWGFAKNHKEVPLWKLDTIINYVANAHPAAVSLYCEFDAMKIEKNWVHYDPATLSQELIQSVFEQYV</sequence>
<dbReference type="HOGENOM" id="CLU_1042432_0_0_1"/>
<organism evidence="2 3">
    <name type="scientific">Paracoccidioides brasiliensis (strain Pb18)</name>
    <dbReference type="NCBI Taxonomy" id="502780"/>
    <lineage>
        <taxon>Eukaryota</taxon>
        <taxon>Fungi</taxon>
        <taxon>Dikarya</taxon>
        <taxon>Ascomycota</taxon>
        <taxon>Pezizomycotina</taxon>
        <taxon>Eurotiomycetes</taxon>
        <taxon>Eurotiomycetidae</taxon>
        <taxon>Onygenales</taxon>
        <taxon>Ajellomycetaceae</taxon>
        <taxon>Paracoccidioides</taxon>
    </lineage>
</organism>
<protein>
    <submittedName>
        <fullName evidence="2">Uncharacterized protein</fullName>
    </submittedName>
</protein>
<evidence type="ECO:0000313" key="2">
    <source>
        <dbReference type="EMBL" id="EEH42396.2"/>
    </source>
</evidence>
<feature type="compositionally biased region" description="Pro residues" evidence="1">
    <location>
        <begin position="1"/>
        <end position="17"/>
    </location>
</feature>
<dbReference type="RefSeq" id="XP_010762468.1">
    <property type="nucleotide sequence ID" value="XM_010764166.1"/>
</dbReference>
<dbReference type="InParanoid" id="C1GIY0"/>
<evidence type="ECO:0000313" key="3">
    <source>
        <dbReference type="Proteomes" id="UP000001628"/>
    </source>
</evidence>
<dbReference type="eggNOG" id="ENOG502T5IK">
    <property type="taxonomic scope" value="Eukaryota"/>
</dbReference>
<dbReference type="VEuPathDB" id="FungiDB:PADG_07216"/>